<reference evidence="2 3" key="1">
    <citation type="submission" date="2024-07" db="EMBL/GenBank/DDBJ databases">
        <authorList>
            <person name="Li M."/>
        </authorList>
    </citation>
    <scope>NUCLEOTIDE SEQUENCE [LARGE SCALE GENOMIC DNA]</scope>
    <source>
        <strain evidence="2 3">25A3E</strain>
    </source>
</reference>
<comment type="caution">
    <text evidence="2">The sequence shown here is derived from an EMBL/GenBank/DDBJ whole genome shotgun (WGS) entry which is preliminary data.</text>
</comment>
<proteinExistence type="predicted"/>
<evidence type="ECO:0000256" key="1">
    <source>
        <dbReference type="SAM" id="MobiDB-lite"/>
    </source>
</evidence>
<organism evidence="2 3">
    <name type="scientific">Pseudomonas zhanjiangensis</name>
    <dbReference type="NCBI Taxonomy" id="3239015"/>
    <lineage>
        <taxon>Bacteria</taxon>
        <taxon>Pseudomonadati</taxon>
        <taxon>Pseudomonadota</taxon>
        <taxon>Gammaproteobacteria</taxon>
        <taxon>Pseudomonadales</taxon>
        <taxon>Pseudomonadaceae</taxon>
        <taxon>Pseudomonas</taxon>
    </lineage>
</organism>
<feature type="region of interest" description="Disordered" evidence="1">
    <location>
        <begin position="140"/>
        <end position="160"/>
    </location>
</feature>
<evidence type="ECO:0000313" key="2">
    <source>
        <dbReference type="EMBL" id="MEX6503248.1"/>
    </source>
</evidence>
<dbReference type="Proteomes" id="UP001560296">
    <property type="component" value="Unassembled WGS sequence"/>
</dbReference>
<evidence type="ECO:0000313" key="3">
    <source>
        <dbReference type="Proteomes" id="UP001560296"/>
    </source>
</evidence>
<dbReference type="EMBL" id="JBFTEG010000011">
    <property type="protein sequence ID" value="MEX6503248.1"/>
    <property type="molecule type" value="Genomic_DNA"/>
</dbReference>
<evidence type="ECO:0008006" key="4">
    <source>
        <dbReference type="Google" id="ProtNLM"/>
    </source>
</evidence>
<accession>A0ABV3YV94</accession>
<sequence>MKERHPSSPVDEQQLLEHFREHQRDEPSAALDARILAAASRPQAARPGLIARLRAWLQAWLAGAAVPLRWRLALGSVALLGLGLGLSLSLRSVEPLYERSLPAAPVAAPVAQNNAKGEAARLSERGIEVMADAAEMAQQAEAPEVAAASPARAKGGAAPPPEALRAALRQIQALRDSGQQQQAAERLRGLQQRYPQLDLEQRLQQLREQDEAAVAD</sequence>
<keyword evidence="3" id="KW-1185">Reference proteome</keyword>
<protein>
    <recommendedName>
        <fullName evidence="4">Anti-sigma factor</fullName>
    </recommendedName>
</protein>
<dbReference type="RefSeq" id="WP_369288208.1">
    <property type="nucleotide sequence ID" value="NZ_JBFTEG010000011.1"/>
</dbReference>
<name>A0ABV3YV94_9PSED</name>
<feature type="region of interest" description="Disordered" evidence="1">
    <location>
        <begin position="175"/>
        <end position="194"/>
    </location>
</feature>
<feature type="compositionally biased region" description="Basic and acidic residues" evidence="1">
    <location>
        <begin position="15"/>
        <end position="26"/>
    </location>
</feature>
<feature type="region of interest" description="Disordered" evidence="1">
    <location>
        <begin position="1"/>
        <end position="26"/>
    </location>
</feature>
<gene>
    <name evidence="2" type="ORF">AB5S05_14370</name>
</gene>